<dbReference type="SMART" id="SM00028">
    <property type="entry name" value="TPR"/>
    <property type="match status" value="4"/>
</dbReference>
<keyword evidence="3" id="KW-0732">Signal</keyword>
<proteinExistence type="predicted"/>
<dbReference type="Gene3D" id="1.25.40.10">
    <property type="entry name" value="Tetratricopeptide repeat domain"/>
    <property type="match status" value="1"/>
</dbReference>
<dbReference type="Pfam" id="PF14559">
    <property type="entry name" value="TPR_19"/>
    <property type="match status" value="1"/>
</dbReference>
<dbReference type="InterPro" id="IPR019734">
    <property type="entry name" value="TPR_rpt"/>
</dbReference>
<keyword evidence="5" id="KW-1185">Reference proteome</keyword>
<dbReference type="PROSITE" id="PS51257">
    <property type="entry name" value="PROKAR_LIPOPROTEIN"/>
    <property type="match status" value="1"/>
</dbReference>
<feature type="signal peptide" evidence="3">
    <location>
        <begin position="1"/>
        <end position="23"/>
    </location>
</feature>
<dbReference type="EMBL" id="PDWW01000014">
    <property type="protein sequence ID" value="KAF1724855.1"/>
    <property type="molecule type" value="Genomic_DNA"/>
</dbReference>
<dbReference type="PANTHER" id="PTHR44809">
    <property type="match status" value="1"/>
</dbReference>
<dbReference type="PANTHER" id="PTHR44809:SF1">
    <property type="entry name" value="PROTEIN O-MANNOSYL-TRANSFERASE TMTC1"/>
    <property type="match status" value="1"/>
</dbReference>
<accession>A0ABQ6ZGJ5</accession>
<evidence type="ECO:0000256" key="1">
    <source>
        <dbReference type="PROSITE-ProRule" id="PRU00339"/>
    </source>
</evidence>
<name>A0ABQ6ZGJ5_9GAMM</name>
<dbReference type="SUPFAM" id="SSF48452">
    <property type="entry name" value="TPR-like"/>
    <property type="match status" value="1"/>
</dbReference>
<evidence type="ECO:0000313" key="4">
    <source>
        <dbReference type="EMBL" id="KAF1724855.1"/>
    </source>
</evidence>
<evidence type="ECO:0000256" key="3">
    <source>
        <dbReference type="SAM" id="SignalP"/>
    </source>
</evidence>
<dbReference type="NCBIfam" id="TIGR02521">
    <property type="entry name" value="type_IV_pilW"/>
    <property type="match status" value="1"/>
</dbReference>
<protein>
    <submittedName>
        <fullName evidence="4">Type IV pilus biogenesis/stability protein PilW</fullName>
    </submittedName>
</protein>
<gene>
    <name evidence="4" type="ORF">CSC78_11130</name>
</gene>
<dbReference type="PROSITE" id="PS50005">
    <property type="entry name" value="TPR"/>
    <property type="match status" value="1"/>
</dbReference>
<keyword evidence="1" id="KW-0802">TPR repeat</keyword>
<evidence type="ECO:0000313" key="5">
    <source>
        <dbReference type="Proteomes" id="UP000781710"/>
    </source>
</evidence>
<comment type="caution">
    <text evidence="4">The sequence shown here is derived from an EMBL/GenBank/DDBJ whole genome shotgun (WGS) entry which is preliminary data.</text>
</comment>
<feature type="chain" id="PRO_5047126799" evidence="3">
    <location>
        <begin position="24"/>
        <end position="273"/>
    </location>
</feature>
<feature type="region of interest" description="Disordered" evidence="2">
    <location>
        <begin position="29"/>
        <end position="49"/>
    </location>
</feature>
<dbReference type="InterPro" id="IPR013360">
    <property type="entry name" value="Pilus_4_PilW"/>
</dbReference>
<dbReference type="InterPro" id="IPR011990">
    <property type="entry name" value="TPR-like_helical_dom_sf"/>
</dbReference>
<feature type="repeat" description="TPR" evidence="1">
    <location>
        <begin position="161"/>
        <end position="194"/>
    </location>
</feature>
<dbReference type="Pfam" id="PF13432">
    <property type="entry name" value="TPR_16"/>
    <property type="match status" value="1"/>
</dbReference>
<reference evidence="4 5" key="1">
    <citation type="submission" date="2017-10" db="EMBL/GenBank/DDBJ databases">
        <title>Whole genome sequencing of members of genus Pseudoxanthomonas.</title>
        <authorList>
            <person name="Kumar S."/>
            <person name="Bansal K."/>
            <person name="Kaur A."/>
            <person name="Patil P."/>
            <person name="Sharma S."/>
            <person name="Patil P.B."/>
        </authorList>
    </citation>
    <scope>NUCLEOTIDE SEQUENCE [LARGE SCALE GENOMIC DNA]</scope>
    <source>
        <strain evidence="4 5">DSM 17109</strain>
    </source>
</reference>
<organism evidence="4 5">
    <name type="scientific">Pseudoxanthomonas japonensis</name>
    <dbReference type="NCBI Taxonomy" id="69284"/>
    <lineage>
        <taxon>Bacteria</taxon>
        <taxon>Pseudomonadati</taxon>
        <taxon>Pseudomonadota</taxon>
        <taxon>Gammaproteobacteria</taxon>
        <taxon>Lysobacterales</taxon>
        <taxon>Lysobacteraceae</taxon>
        <taxon>Pseudoxanthomonas</taxon>
    </lineage>
</organism>
<sequence length="273" mass="29111">MPRKAICLLLITLLLATACSRLTFVRPKGKVEPMSGPQSTREYSVGDSPEVKRRQSVQTLLARAVQRLQAGEPDAAEKDARAALKLDPTSADATTVLAVVEDQRGNTSAAGQHYKRAAELAPSQGAALNNYGTWLCKNGFAAESLVWFDRAIQAPDYATPASAMANAGSCALKSGQAERAARDLRQALAQEPANAVALEAMGELEFRQQQYMSARAFVERRLAAAPANAAVLKLASQIEDRLGDKAAASRYVQRIRAEFPDALDVTTGGNAGP</sequence>
<dbReference type="Proteomes" id="UP000781710">
    <property type="component" value="Unassembled WGS sequence"/>
</dbReference>
<evidence type="ECO:0000256" key="2">
    <source>
        <dbReference type="SAM" id="MobiDB-lite"/>
    </source>
</evidence>
<dbReference type="InterPro" id="IPR052943">
    <property type="entry name" value="TMTC_O-mannosyl-trnsfr"/>
</dbReference>